<dbReference type="EMBL" id="JAMZOO010000001">
    <property type="protein sequence ID" value="MEB6856711.1"/>
    <property type="molecule type" value="Genomic_DNA"/>
</dbReference>
<evidence type="ECO:0000256" key="3">
    <source>
        <dbReference type="ARBA" id="ARBA00022692"/>
    </source>
</evidence>
<name>A0ABU6ECB8_9GAMM</name>
<keyword evidence="5 7" id="KW-1133">Transmembrane helix</keyword>
<accession>A0ABU6ECB8</accession>
<dbReference type="RefSeq" id="WP_023582584.1">
    <property type="nucleotide sequence ID" value="NZ_JAMZOO010000001.1"/>
</dbReference>
<evidence type="ECO:0000256" key="2">
    <source>
        <dbReference type="ARBA" id="ARBA00022475"/>
    </source>
</evidence>
<keyword evidence="2" id="KW-1003">Cell membrane</keyword>
<feature type="transmembrane region" description="Helical" evidence="7">
    <location>
        <begin position="68"/>
        <end position="88"/>
    </location>
</feature>
<feature type="transmembrane region" description="Helical" evidence="7">
    <location>
        <begin position="147"/>
        <end position="166"/>
    </location>
</feature>
<dbReference type="Proteomes" id="UP001332939">
    <property type="component" value="Unassembled WGS sequence"/>
</dbReference>
<evidence type="ECO:0000256" key="7">
    <source>
        <dbReference type="SAM" id="Phobius"/>
    </source>
</evidence>
<feature type="transmembrane region" description="Helical" evidence="7">
    <location>
        <begin position="37"/>
        <end position="62"/>
    </location>
</feature>
<organism evidence="8 9">
    <name type="scientific">Proteus cibi</name>
    <dbReference type="NCBI Taxonomy" id="2050966"/>
    <lineage>
        <taxon>Bacteria</taxon>
        <taxon>Pseudomonadati</taxon>
        <taxon>Pseudomonadota</taxon>
        <taxon>Gammaproteobacteria</taxon>
        <taxon>Enterobacterales</taxon>
        <taxon>Morganellaceae</taxon>
        <taxon>Proteus</taxon>
    </lineage>
</organism>
<dbReference type="PANTHER" id="PTHR30086:SF20">
    <property type="entry name" value="ARGININE EXPORTER PROTEIN ARGO-RELATED"/>
    <property type="match status" value="1"/>
</dbReference>
<evidence type="ECO:0000313" key="8">
    <source>
        <dbReference type="EMBL" id="MEB6856711.1"/>
    </source>
</evidence>
<dbReference type="PANTHER" id="PTHR30086">
    <property type="entry name" value="ARGININE EXPORTER PROTEIN ARGO"/>
    <property type="match status" value="1"/>
</dbReference>
<gene>
    <name evidence="8" type="ORF">NA736_06660</name>
</gene>
<evidence type="ECO:0000256" key="5">
    <source>
        <dbReference type="ARBA" id="ARBA00022989"/>
    </source>
</evidence>
<keyword evidence="3 7" id="KW-0812">Transmembrane</keyword>
<keyword evidence="4" id="KW-0813">Transport</keyword>
<protein>
    <submittedName>
        <fullName evidence="8">LysE family translocator</fullName>
    </submittedName>
</protein>
<proteinExistence type="predicted"/>
<evidence type="ECO:0000256" key="1">
    <source>
        <dbReference type="ARBA" id="ARBA00004651"/>
    </source>
</evidence>
<comment type="caution">
    <text evidence="8">The sequence shown here is derived from an EMBL/GenBank/DDBJ whole genome shotgun (WGS) entry which is preliminary data.</text>
</comment>
<evidence type="ECO:0000256" key="6">
    <source>
        <dbReference type="ARBA" id="ARBA00023136"/>
    </source>
</evidence>
<evidence type="ECO:0000313" key="9">
    <source>
        <dbReference type="Proteomes" id="UP001332939"/>
    </source>
</evidence>
<comment type="subcellular location">
    <subcellularLocation>
        <location evidence="1">Cell membrane</location>
        <topology evidence="1">Multi-pass membrane protein</topology>
    </subcellularLocation>
</comment>
<dbReference type="Pfam" id="PF01810">
    <property type="entry name" value="LysE"/>
    <property type="match status" value="1"/>
</dbReference>
<dbReference type="InterPro" id="IPR001123">
    <property type="entry name" value="LeuE-type"/>
</dbReference>
<keyword evidence="9" id="KW-1185">Reference proteome</keyword>
<feature type="transmembrane region" description="Helical" evidence="7">
    <location>
        <begin position="6"/>
        <end position="25"/>
    </location>
</feature>
<reference evidence="8 9" key="1">
    <citation type="submission" date="2022-05" db="EMBL/GenBank/DDBJ databases">
        <title>Whole genome sequences of Escherichia coli of fish isolates collected from Assam, India.</title>
        <authorList>
            <person name="Sudha S."/>
            <person name="Muneeb K.H."/>
            <person name="Rakshit O."/>
            <person name="Mendem S.K."/>
            <person name="Raisen C."/>
            <person name="Holmes M.A."/>
            <person name="Shome B.R."/>
            <person name="Sivaraman G.K."/>
        </authorList>
    </citation>
    <scope>NUCLEOTIDE SEQUENCE [LARGE SCALE GENOMIC DNA]</scope>
    <source>
        <strain evidence="8 9">278</strain>
    </source>
</reference>
<feature type="transmembrane region" description="Helical" evidence="7">
    <location>
        <begin position="109"/>
        <end position="127"/>
    </location>
</feature>
<sequence length="203" mass="21600">MDILGFIITLLPIIISPGASFTIALDNTLTYGVKGLLITIAGTALGIITHGILVGLGITQLLVSSPSAFMVLTILGNVYLIYLGISLIHSGLKASKNTTIIHQKASIKTAYIANVLNPKAIMLYLVVVSRYAGATPTLGNYLALSSIHILMMSIWLIACCGFILLSSQKINIVTMKKVINISGGTLLLILTVTPYIKHDMSAF</sequence>
<feature type="transmembrane region" description="Helical" evidence="7">
    <location>
        <begin position="178"/>
        <end position="196"/>
    </location>
</feature>
<keyword evidence="4" id="KW-0029">Amino-acid transport</keyword>
<evidence type="ECO:0000256" key="4">
    <source>
        <dbReference type="ARBA" id="ARBA00022970"/>
    </source>
</evidence>
<keyword evidence="6 7" id="KW-0472">Membrane</keyword>